<proteinExistence type="predicted"/>
<accession>G2XUG0</accession>
<organism evidence="1 2">
    <name type="scientific">Botryotinia fuckeliana (strain T4)</name>
    <name type="common">Noble rot fungus</name>
    <name type="synonym">Botrytis cinerea</name>
    <dbReference type="NCBI Taxonomy" id="999810"/>
    <lineage>
        <taxon>Eukaryota</taxon>
        <taxon>Fungi</taxon>
        <taxon>Dikarya</taxon>
        <taxon>Ascomycota</taxon>
        <taxon>Pezizomycotina</taxon>
        <taxon>Leotiomycetes</taxon>
        <taxon>Helotiales</taxon>
        <taxon>Sclerotiniaceae</taxon>
        <taxon>Botrytis</taxon>
    </lineage>
</organism>
<reference evidence="2" key="1">
    <citation type="journal article" date="2011" name="PLoS Genet.">
        <title>Genomic analysis of the necrotrophic fungal pathogens Sclerotinia sclerotiorum and Botrytis cinerea.</title>
        <authorList>
            <person name="Amselem J."/>
            <person name="Cuomo C.A."/>
            <person name="van Kan J.A."/>
            <person name="Viaud M."/>
            <person name="Benito E.P."/>
            <person name="Couloux A."/>
            <person name="Coutinho P.M."/>
            <person name="de Vries R.P."/>
            <person name="Dyer P.S."/>
            <person name="Fillinger S."/>
            <person name="Fournier E."/>
            <person name="Gout L."/>
            <person name="Hahn M."/>
            <person name="Kohn L."/>
            <person name="Lapalu N."/>
            <person name="Plummer K.M."/>
            <person name="Pradier J.M."/>
            <person name="Quevillon E."/>
            <person name="Sharon A."/>
            <person name="Simon A."/>
            <person name="ten Have A."/>
            <person name="Tudzynski B."/>
            <person name="Tudzynski P."/>
            <person name="Wincker P."/>
            <person name="Andrew M."/>
            <person name="Anthouard V."/>
            <person name="Beever R.E."/>
            <person name="Beffa R."/>
            <person name="Benoit I."/>
            <person name="Bouzid O."/>
            <person name="Brault B."/>
            <person name="Chen Z."/>
            <person name="Choquer M."/>
            <person name="Collemare J."/>
            <person name="Cotton P."/>
            <person name="Danchin E.G."/>
            <person name="Da Silva C."/>
            <person name="Gautier A."/>
            <person name="Giraud C."/>
            <person name="Giraud T."/>
            <person name="Gonzalez C."/>
            <person name="Grossetete S."/>
            <person name="Guldener U."/>
            <person name="Henrissat B."/>
            <person name="Howlett B.J."/>
            <person name="Kodira C."/>
            <person name="Kretschmer M."/>
            <person name="Lappartient A."/>
            <person name="Leroch M."/>
            <person name="Levis C."/>
            <person name="Mauceli E."/>
            <person name="Neuveglise C."/>
            <person name="Oeser B."/>
            <person name="Pearson M."/>
            <person name="Poulain J."/>
            <person name="Poussereau N."/>
            <person name="Quesneville H."/>
            <person name="Rascle C."/>
            <person name="Schumacher J."/>
            <person name="Segurens B."/>
            <person name="Sexton A."/>
            <person name="Silva E."/>
            <person name="Sirven C."/>
            <person name="Soanes D.M."/>
            <person name="Talbot N.J."/>
            <person name="Templeton M."/>
            <person name="Yandava C."/>
            <person name="Yarden O."/>
            <person name="Zeng Q."/>
            <person name="Rollins J.A."/>
            <person name="Lebrun M.H."/>
            <person name="Dickman M."/>
        </authorList>
    </citation>
    <scope>NUCLEOTIDE SEQUENCE [LARGE SCALE GENOMIC DNA]</scope>
    <source>
        <strain evidence="2">T4</strain>
    </source>
</reference>
<name>G2XUG0_BOTF4</name>
<evidence type="ECO:0000313" key="1">
    <source>
        <dbReference type="EMBL" id="CCD44130.1"/>
    </source>
</evidence>
<gene>
    <name evidence="1" type="ORF">BofuT4_uP057100.1</name>
</gene>
<dbReference type="InParanoid" id="G2XUG0"/>
<protein>
    <submittedName>
        <fullName evidence="1">Uncharacterized protein</fullName>
    </submittedName>
</protein>
<dbReference type="HOGENOM" id="CLU_2573600_0_0_1"/>
<dbReference type="AlphaFoldDB" id="G2XUG0"/>
<sequence length="81" mass="9097">MPTIIRQRSIDLLLFDSMSFSWFPHSSSESRVGLSKAELTPSMLRVAMAMISSPCIQVVIWIENCLGQDEDGSNGYRMTLL</sequence>
<dbReference type="Proteomes" id="UP000008177">
    <property type="component" value="Unplaced contigs"/>
</dbReference>
<dbReference type="EMBL" id="FQ790270">
    <property type="protein sequence ID" value="CCD44130.1"/>
    <property type="molecule type" value="Genomic_DNA"/>
</dbReference>
<evidence type="ECO:0000313" key="2">
    <source>
        <dbReference type="Proteomes" id="UP000008177"/>
    </source>
</evidence>